<sequence>MPPKRQRKAKTEKQSEKDKNLLSMKEKVLKIKRDVLKTVELMLEENVSKNWFLENCSKLCKQDYTDVIQERSIEHVCGYPLCDNPIVTIKKQYHISTISNKVYDITERKCFCCNECFKASNYLKAQLADLPLYMRKTDLEAKKFELLCNSENKGSAGDEVVFRRSVSKDEIEDPTPPEVLDNDRLSNILQEEVKGCEQHLGDLKITEKVYEKPFVFSSMKQEKSSKDENDLFSESSEEEGDNDSEEDDKHILFPDFHNPSVLSNKHMPIPHKTKKAVVISPLKPVNSPESPSVKLSIEFVRNVFQDWFTEDTMKYLLGEKKVYSIKADKLLHTMVSSDYAASSDKLSSIKKAYIELCLKIDNLKDVDDISNSDEEDILDLYSSTSKESNPEVLRIERSPNPKSVPKQRSKRKSKGKKKTVSFKEQSEKEEKKLPKAFEDMIKESERLTDNADCEPLSESNNAAGINSLPEPAFPLIDSVSQNALRRQILTSKLKTVYFDILPDIHLHYRDIRDGVMRITETFSLTPTNVTYKPKEWKCIALVLFRILSRTTLQELEQEEGFDFSKLCESAIKQINISISEMENLVSDLISPEQVERLQGFYKAK</sequence>
<evidence type="ECO:0000256" key="11">
    <source>
        <dbReference type="PROSITE-ProRule" id="PRU00812"/>
    </source>
</evidence>
<keyword evidence="4 12" id="KW-0863">Zinc-finger</keyword>
<dbReference type="GO" id="GO:0008270">
    <property type="term" value="F:zinc ion binding"/>
    <property type="evidence" value="ECO:0007669"/>
    <property type="project" value="UniProtKB-KW"/>
</dbReference>
<accession>A0AAV2AHC1</accession>
<dbReference type="GO" id="GO:0005634">
    <property type="term" value="C:nucleus"/>
    <property type="evidence" value="ECO:0007669"/>
    <property type="project" value="UniProtKB-SubCell"/>
</dbReference>
<dbReference type="Gene3D" id="1.25.40.820">
    <property type="match status" value="1"/>
</dbReference>
<evidence type="ECO:0000256" key="8">
    <source>
        <dbReference type="ARBA" id="ARBA00023242"/>
    </source>
</evidence>
<evidence type="ECO:0000256" key="5">
    <source>
        <dbReference type="ARBA" id="ARBA00022801"/>
    </source>
</evidence>
<evidence type="ECO:0000313" key="16">
    <source>
        <dbReference type="Proteomes" id="UP001497382"/>
    </source>
</evidence>
<evidence type="ECO:0000256" key="7">
    <source>
        <dbReference type="ARBA" id="ARBA00022912"/>
    </source>
</evidence>
<evidence type="ECO:0000259" key="14">
    <source>
        <dbReference type="PROSITE" id="PS51479"/>
    </source>
</evidence>
<evidence type="ECO:0000256" key="10">
    <source>
        <dbReference type="ARBA" id="ARBA00048336"/>
    </source>
</evidence>
<comment type="function">
    <text evidence="12">Putative RNA polymerase II subunit B1 C-terminal domain (CTD) phosphatase involved in RNA polymerase II transcription regulation.</text>
</comment>
<keyword evidence="16" id="KW-1185">Reference proteome</keyword>
<evidence type="ECO:0000256" key="1">
    <source>
        <dbReference type="ARBA" id="ARBA00004123"/>
    </source>
</evidence>
<protein>
    <recommendedName>
        <fullName evidence="12">RNA polymerase II subunit B1 CTD phosphatase RPAP2 homolog</fullName>
        <ecNumber evidence="12">3.1.3.16</ecNumber>
    </recommendedName>
</protein>
<dbReference type="InterPro" id="IPR038534">
    <property type="entry name" value="Rtr1/RPAP2_sf"/>
</dbReference>
<evidence type="ECO:0000256" key="12">
    <source>
        <dbReference type="RuleBase" id="RU367080"/>
    </source>
</evidence>
<comment type="catalytic activity">
    <reaction evidence="9 12">
        <text>O-phospho-L-seryl-[protein] + H2O = L-seryl-[protein] + phosphate</text>
        <dbReference type="Rhea" id="RHEA:20629"/>
        <dbReference type="Rhea" id="RHEA-COMP:9863"/>
        <dbReference type="Rhea" id="RHEA-COMP:11604"/>
        <dbReference type="ChEBI" id="CHEBI:15377"/>
        <dbReference type="ChEBI" id="CHEBI:29999"/>
        <dbReference type="ChEBI" id="CHEBI:43474"/>
        <dbReference type="ChEBI" id="CHEBI:83421"/>
        <dbReference type="EC" id="3.1.3.16"/>
    </reaction>
</comment>
<dbReference type="PROSITE" id="PS51479">
    <property type="entry name" value="ZF_RTR1"/>
    <property type="match status" value="1"/>
</dbReference>
<comment type="caution">
    <text evidence="15">The sequence shown here is derived from an EMBL/GenBank/DDBJ whole genome shotgun (WGS) entry which is preliminary data.</text>
</comment>
<dbReference type="PANTHER" id="PTHR14732">
    <property type="entry name" value="RNA POLYMERASE II SUBUNIT B1 CTD PHOSPHATASE RPAP2-RELATED"/>
    <property type="match status" value="1"/>
</dbReference>
<dbReference type="GO" id="GO:0043175">
    <property type="term" value="F:RNA polymerase core enzyme binding"/>
    <property type="evidence" value="ECO:0007669"/>
    <property type="project" value="UniProtKB-UniRule"/>
</dbReference>
<evidence type="ECO:0000256" key="6">
    <source>
        <dbReference type="ARBA" id="ARBA00022833"/>
    </source>
</evidence>
<feature type="region of interest" description="Disordered" evidence="13">
    <location>
        <begin position="389"/>
        <end position="435"/>
    </location>
</feature>
<evidence type="ECO:0000256" key="2">
    <source>
        <dbReference type="ARBA" id="ARBA00005676"/>
    </source>
</evidence>
<comment type="catalytic activity">
    <reaction evidence="10 12">
        <text>O-phospho-L-threonyl-[protein] + H2O = L-threonyl-[protein] + phosphate</text>
        <dbReference type="Rhea" id="RHEA:47004"/>
        <dbReference type="Rhea" id="RHEA-COMP:11060"/>
        <dbReference type="Rhea" id="RHEA-COMP:11605"/>
        <dbReference type="ChEBI" id="CHEBI:15377"/>
        <dbReference type="ChEBI" id="CHEBI:30013"/>
        <dbReference type="ChEBI" id="CHEBI:43474"/>
        <dbReference type="ChEBI" id="CHEBI:61977"/>
        <dbReference type="EC" id="3.1.3.16"/>
    </reaction>
</comment>
<keyword evidence="7 12" id="KW-0904">Protein phosphatase</keyword>
<dbReference type="EMBL" id="CAXIEN010000151">
    <property type="protein sequence ID" value="CAL1282003.1"/>
    <property type="molecule type" value="Genomic_DNA"/>
</dbReference>
<feature type="region of interest" description="Disordered" evidence="13">
    <location>
        <begin position="221"/>
        <end position="250"/>
    </location>
</feature>
<proteinExistence type="inferred from homology"/>
<evidence type="ECO:0000313" key="15">
    <source>
        <dbReference type="EMBL" id="CAL1282003.1"/>
    </source>
</evidence>
<keyword evidence="3 12" id="KW-0479">Metal-binding</keyword>
<evidence type="ECO:0000256" key="9">
    <source>
        <dbReference type="ARBA" id="ARBA00047761"/>
    </source>
</evidence>
<dbReference type="Pfam" id="PF04181">
    <property type="entry name" value="RPAP2_Rtr1"/>
    <property type="match status" value="1"/>
</dbReference>
<comment type="subcellular location">
    <subcellularLocation>
        <location evidence="1 12">Nucleus</location>
    </subcellularLocation>
</comment>
<dbReference type="InterPro" id="IPR039693">
    <property type="entry name" value="Rtr1/RPAP2"/>
</dbReference>
<dbReference type="PANTHER" id="PTHR14732:SF0">
    <property type="entry name" value="RNA POLYMERASE II SUBUNIT B1 CTD PHOSPHATASE RPAP2-RELATED"/>
    <property type="match status" value="1"/>
</dbReference>
<evidence type="ECO:0000256" key="4">
    <source>
        <dbReference type="ARBA" id="ARBA00022771"/>
    </source>
</evidence>
<feature type="compositionally biased region" description="Basic and acidic residues" evidence="13">
    <location>
        <begin position="424"/>
        <end position="435"/>
    </location>
</feature>
<keyword evidence="5 12" id="KW-0378">Hydrolase</keyword>
<keyword evidence="8 12" id="KW-0539">Nucleus</keyword>
<dbReference type="InterPro" id="IPR007308">
    <property type="entry name" value="Rtr1/RPAP2_dom"/>
</dbReference>
<gene>
    <name evidence="15" type="ORF">LARSCL_LOCUS11900</name>
</gene>
<dbReference type="GO" id="GO:0008420">
    <property type="term" value="F:RNA polymerase II CTD heptapeptide repeat phosphatase activity"/>
    <property type="evidence" value="ECO:0007669"/>
    <property type="project" value="UniProtKB-UniRule"/>
</dbReference>
<comment type="similarity">
    <text evidence="2 11 12">Belongs to the RPAP2 family.</text>
</comment>
<dbReference type="AlphaFoldDB" id="A0AAV2AHC1"/>
<reference evidence="15 16" key="1">
    <citation type="submission" date="2024-04" db="EMBL/GenBank/DDBJ databases">
        <authorList>
            <person name="Rising A."/>
            <person name="Reimegard J."/>
            <person name="Sonavane S."/>
            <person name="Akerstrom W."/>
            <person name="Nylinder S."/>
            <person name="Hedman E."/>
            <person name="Kallberg Y."/>
        </authorList>
    </citation>
    <scope>NUCLEOTIDE SEQUENCE [LARGE SCALE GENOMIC DNA]</scope>
</reference>
<feature type="compositionally biased region" description="Basic residues" evidence="13">
    <location>
        <begin position="405"/>
        <end position="420"/>
    </location>
</feature>
<evidence type="ECO:0000256" key="3">
    <source>
        <dbReference type="ARBA" id="ARBA00022723"/>
    </source>
</evidence>
<dbReference type="EC" id="3.1.3.16" evidence="12"/>
<evidence type="ECO:0000256" key="13">
    <source>
        <dbReference type="SAM" id="MobiDB-lite"/>
    </source>
</evidence>
<keyword evidence="6 12" id="KW-0862">Zinc</keyword>
<organism evidence="15 16">
    <name type="scientific">Larinioides sclopetarius</name>
    <dbReference type="NCBI Taxonomy" id="280406"/>
    <lineage>
        <taxon>Eukaryota</taxon>
        <taxon>Metazoa</taxon>
        <taxon>Ecdysozoa</taxon>
        <taxon>Arthropoda</taxon>
        <taxon>Chelicerata</taxon>
        <taxon>Arachnida</taxon>
        <taxon>Araneae</taxon>
        <taxon>Araneomorphae</taxon>
        <taxon>Entelegynae</taxon>
        <taxon>Araneoidea</taxon>
        <taxon>Araneidae</taxon>
        <taxon>Larinioides</taxon>
    </lineage>
</organism>
<feature type="domain" description="RTR1-type" evidence="14">
    <location>
        <begin position="54"/>
        <end position="136"/>
    </location>
</feature>
<dbReference type="Proteomes" id="UP001497382">
    <property type="component" value="Unassembled WGS sequence"/>
</dbReference>
<dbReference type="GO" id="GO:0005737">
    <property type="term" value="C:cytoplasm"/>
    <property type="evidence" value="ECO:0007669"/>
    <property type="project" value="TreeGrafter"/>
</dbReference>
<feature type="compositionally biased region" description="Acidic residues" evidence="13">
    <location>
        <begin position="235"/>
        <end position="246"/>
    </location>
</feature>
<name>A0AAV2AHC1_9ARAC</name>